<dbReference type="EMBL" id="CAJPDQ010000023">
    <property type="protein sequence ID" value="CAF9925605.1"/>
    <property type="molecule type" value="Genomic_DNA"/>
</dbReference>
<keyword evidence="3" id="KW-1185">Reference proteome</keyword>
<feature type="compositionally biased region" description="Basic and acidic residues" evidence="1">
    <location>
        <begin position="72"/>
        <end position="81"/>
    </location>
</feature>
<dbReference type="Proteomes" id="UP000664169">
    <property type="component" value="Unassembled WGS sequence"/>
</dbReference>
<evidence type="ECO:0000313" key="3">
    <source>
        <dbReference type="Proteomes" id="UP000664169"/>
    </source>
</evidence>
<dbReference type="AlphaFoldDB" id="A0A8H3FKU8"/>
<feature type="compositionally biased region" description="Low complexity" evidence="1">
    <location>
        <begin position="18"/>
        <end position="41"/>
    </location>
</feature>
<gene>
    <name evidence="2" type="ORF">GOMPHAMPRED_003943</name>
</gene>
<accession>A0A8H3FKU8</accession>
<feature type="compositionally biased region" description="Low complexity" evidence="1">
    <location>
        <begin position="229"/>
        <end position="248"/>
    </location>
</feature>
<organism evidence="2 3">
    <name type="scientific">Gomphillus americanus</name>
    <dbReference type="NCBI Taxonomy" id="1940652"/>
    <lineage>
        <taxon>Eukaryota</taxon>
        <taxon>Fungi</taxon>
        <taxon>Dikarya</taxon>
        <taxon>Ascomycota</taxon>
        <taxon>Pezizomycotina</taxon>
        <taxon>Lecanoromycetes</taxon>
        <taxon>OSLEUM clade</taxon>
        <taxon>Ostropomycetidae</taxon>
        <taxon>Ostropales</taxon>
        <taxon>Graphidaceae</taxon>
        <taxon>Gomphilloideae</taxon>
        <taxon>Gomphillus</taxon>
    </lineage>
</organism>
<feature type="compositionally biased region" description="Polar residues" evidence="1">
    <location>
        <begin position="42"/>
        <end position="58"/>
    </location>
</feature>
<protein>
    <submittedName>
        <fullName evidence="2">Uncharacterized protein</fullName>
    </submittedName>
</protein>
<name>A0A8H3FKU8_9LECA</name>
<feature type="region of interest" description="Disordered" evidence="1">
    <location>
        <begin position="179"/>
        <end position="257"/>
    </location>
</feature>
<reference evidence="2" key="1">
    <citation type="submission" date="2021-03" db="EMBL/GenBank/DDBJ databases">
        <authorList>
            <person name="Tagirdzhanova G."/>
        </authorList>
    </citation>
    <scope>NUCLEOTIDE SEQUENCE</scope>
</reference>
<proteinExistence type="predicted"/>
<feature type="compositionally biased region" description="Polar residues" evidence="1">
    <location>
        <begin position="209"/>
        <end position="228"/>
    </location>
</feature>
<evidence type="ECO:0000256" key="1">
    <source>
        <dbReference type="SAM" id="MobiDB-lite"/>
    </source>
</evidence>
<sequence length="257" mass="26649">MLIILFASLALATQELFSRSGTPPRSPARSRSPERSPSNSRGQSTASSALRISLSSPPARSGSAGRLLTHTNVDRGNRHDGSTPGPRYVSSRGPAHVGVRLSGPGSIYTESGHSPLPNKPYDKKDMFSWAGPHGKYLSFTHPEKLRVHVASAKDGSSLLAEGRRASVNAQAVGASGLGIAQSHTLGNGPRGGSIDARRHSDQEAIESEAWSNRGAQAFAMSSGNGVQISGSASNSPLGSPSASSGNRTPPSPRSPSR</sequence>
<feature type="region of interest" description="Disordered" evidence="1">
    <location>
        <begin position="18"/>
        <end position="119"/>
    </location>
</feature>
<comment type="caution">
    <text evidence="2">The sequence shown here is derived from an EMBL/GenBank/DDBJ whole genome shotgun (WGS) entry which is preliminary data.</text>
</comment>
<evidence type="ECO:0000313" key="2">
    <source>
        <dbReference type="EMBL" id="CAF9925605.1"/>
    </source>
</evidence>